<evidence type="ECO:0000256" key="7">
    <source>
        <dbReference type="ARBA" id="ARBA00022989"/>
    </source>
</evidence>
<reference evidence="11" key="1">
    <citation type="journal article" date="2017" name="Cell">
        <title>Insights into land plant evolution garnered from the Marchantia polymorpha genome.</title>
        <authorList>
            <person name="Bowman J.L."/>
            <person name="Kohchi T."/>
            <person name="Yamato K.T."/>
            <person name="Jenkins J."/>
            <person name="Shu S."/>
            <person name="Ishizaki K."/>
            <person name="Yamaoka S."/>
            <person name="Nishihama R."/>
            <person name="Nakamura Y."/>
            <person name="Berger F."/>
            <person name="Adam C."/>
            <person name="Aki S.S."/>
            <person name="Althoff F."/>
            <person name="Araki T."/>
            <person name="Arteaga-Vazquez M.A."/>
            <person name="Balasubrmanian S."/>
            <person name="Barry K."/>
            <person name="Bauer D."/>
            <person name="Boehm C.R."/>
            <person name="Briginshaw L."/>
            <person name="Caballero-Perez J."/>
            <person name="Catarino B."/>
            <person name="Chen F."/>
            <person name="Chiyoda S."/>
            <person name="Chovatia M."/>
            <person name="Davies K.M."/>
            <person name="Delmans M."/>
            <person name="Demura T."/>
            <person name="Dierschke T."/>
            <person name="Dolan L."/>
            <person name="Dorantes-Acosta A.E."/>
            <person name="Eklund D.M."/>
            <person name="Florent S.N."/>
            <person name="Flores-Sandoval E."/>
            <person name="Fujiyama A."/>
            <person name="Fukuzawa H."/>
            <person name="Galik B."/>
            <person name="Grimanelli D."/>
            <person name="Grimwood J."/>
            <person name="Grossniklaus U."/>
            <person name="Hamada T."/>
            <person name="Haseloff J."/>
            <person name="Hetherington A.J."/>
            <person name="Higo A."/>
            <person name="Hirakawa Y."/>
            <person name="Hundley H.N."/>
            <person name="Ikeda Y."/>
            <person name="Inoue K."/>
            <person name="Inoue S.I."/>
            <person name="Ishida S."/>
            <person name="Jia Q."/>
            <person name="Kakita M."/>
            <person name="Kanazawa T."/>
            <person name="Kawai Y."/>
            <person name="Kawashima T."/>
            <person name="Kennedy M."/>
            <person name="Kinose K."/>
            <person name="Kinoshita T."/>
            <person name="Kohara Y."/>
            <person name="Koide E."/>
            <person name="Komatsu K."/>
            <person name="Kopischke S."/>
            <person name="Kubo M."/>
            <person name="Kyozuka J."/>
            <person name="Lagercrantz U."/>
            <person name="Lin S.S."/>
            <person name="Lindquist E."/>
            <person name="Lipzen A.M."/>
            <person name="Lu C.W."/>
            <person name="De Luna E."/>
            <person name="Martienssen R.A."/>
            <person name="Minamino N."/>
            <person name="Mizutani M."/>
            <person name="Mizutani M."/>
            <person name="Mochizuki N."/>
            <person name="Monte I."/>
            <person name="Mosher R."/>
            <person name="Nagasaki H."/>
            <person name="Nakagami H."/>
            <person name="Naramoto S."/>
            <person name="Nishitani K."/>
            <person name="Ohtani M."/>
            <person name="Okamoto T."/>
            <person name="Okumura M."/>
            <person name="Phillips J."/>
            <person name="Pollak B."/>
            <person name="Reinders A."/>
            <person name="Rovekamp M."/>
            <person name="Sano R."/>
            <person name="Sawa S."/>
            <person name="Schmid M.W."/>
            <person name="Shirakawa M."/>
            <person name="Solano R."/>
            <person name="Spunde A."/>
            <person name="Suetsugu N."/>
            <person name="Sugano S."/>
            <person name="Sugiyama A."/>
            <person name="Sun R."/>
            <person name="Suzuki Y."/>
            <person name="Takenaka M."/>
            <person name="Takezawa D."/>
            <person name="Tomogane H."/>
            <person name="Tsuzuki M."/>
            <person name="Ueda T."/>
            <person name="Umeda M."/>
            <person name="Ward J.M."/>
            <person name="Watanabe Y."/>
            <person name="Yazaki K."/>
            <person name="Yokoyama R."/>
            <person name="Yoshitake Y."/>
            <person name="Yotsui I."/>
            <person name="Zachgo S."/>
            <person name="Schmutz J."/>
        </authorList>
    </citation>
    <scope>NUCLEOTIDE SEQUENCE [LARGE SCALE GENOMIC DNA]</scope>
    <source>
        <strain evidence="11">Tak-1</strain>
    </source>
</reference>
<sequence length="480" mass="52876">MGKLMVWVGVAVAVTVRFVFAAMGAQERLGRRVEIVTPVTSLKRLAEGQWFKQLGLSPYAGSAYHGSPLLLALLGPMTTVGTGGQTSSRFHSSLIVFVIADLLGALLLLKMGNLVESANVYYLGKLLPDSKKSKPSVKTQVNDIRGHGKLGLGEVAALLYLVNPFTVAVCVGGTTSPVENVLVLLALYGALKGNSPLAAFGWAMSTHLSMYPAVLLIPISILMVAGPDKPQRKLFDHVNKIKTSNPKLKEKKMVGTTSTVQLQWARYRDFLLFSALWWIAILGLSAAALGGYEHLKEMLIETYGFILHVEDLSPNLGLFWYFFTEVFTHFRDFFIMVFHANILFVLVPLTIRLHHRPLFLAYVMVAITTMLKSYPSIGDAAISLGLLGLCTPELADFRFSFFVLNGYLVVAILSPSMYNLWIWRGTGNANFYFAMSLVYACVQSILIVESVGTVIRYDRNLDRLSKLPVQVDSGAQPKED</sequence>
<dbReference type="OMA" id="ALWHLWI"/>
<evidence type="ECO:0000313" key="11">
    <source>
        <dbReference type="Proteomes" id="UP000244005"/>
    </source>
</evidence>
<proteinExistence type="inferred from homology"/>
<evidence type="ECO:0000256" key="8">
    <source>
        <dbReference type="ARBA" id="ARBA00023136"/>
    </source>
</evidence>
<evidence type="ECO:0008006" key="12">
    <source>
        <dbReference type="Google" id="ProtNLM"/>
    </source>
</evidence>
<dbReference type="Pfam" id="PF06728">
    <property type="entry name" value="PIG-U"/>
    <property type="match status" value="1"/>
</dbReference>
<evidence type="ECO:0000256" key="6">
    <source>
        <dbReference type="ARBA" id="ARBA00022824"/>
    </source>
</evidence>
<keyword evidence="6" id="KW-0256">Endoplasmic reticulum</keyword>
<dbReference type="Proteomes" id="UP000244005">
    <property type="component" value="Unassembled WGS sequence"/>
</dbReference>
<dbReference type="OrthoDB" id="549017at2759"/>
<feature type="transmembrane region" description="Helical" evidence="9">
    <location>
        <begin position="181"/>
        <end position="202"/>
    </location>
</feature>
<dbReference type="PANTHER" id="PTHR13121:SF0">
    <property type="entry name" value="PHOSPHATIDYLINOSITOL GLYCAN ANCHOR BIOSYNTHESIS CLASS U PROTEIN"/>
    <property type="match status" value="1"/>
</dbReference>
<evidence type="ECO:0000256" key="9">
    <source>
        <dbReference type="SAM" id="Phobius"/>
    </source>
</evidence>
<dbReference type="UniPathway" id="UPA00196"/>
<feature type="transmembrane region" description="Helical" evidence="9">
    <location>
        <begin position="155"/>
        <end position="174"/>
    </location>
</feature>
<feature type="transmembrane region" description="Helical" evidence="9">
    <location>
        <begin position="208"/>
        <end position="225"/>
    </location>
</feature>
<comment type="pathway">
    <text evidence="2">Glycolipid biosynthesis; glycosylphosphatidylinositol-anchor biosynthesis.</text>
</comment>
<evidence type="ECO:0000256" key="5">
    <source>
        <dbReference type="ARBA" id="ARBA00022692"/>
    </source>
</evidence>
<dbReference type="PANTHER" id="PTHR13121">
    <property type="entry name" value="GPI TRANSAMIDASE COMPONENT PIG-U"/>
    <property type="match status" value="1"/>
</dbReference>
<dbReference type="InterPro" id="IPR009600">
    <property type="entry name" value="PIG-U"/>
</dbReference>
<comment type="subcellular location">
    <subcellularLocation>
        <location evidence="1">Endoplasmic reticulum membrane</location>
        <topology evidence="1">Multi-pass membrane protein</topology>
    </subcellularLocation>
</comment>
<dbReference type="AlphaFoldDB" id="A0A2R6XW44"/>
<feature type="transmembrane region" description="Helical" evidence="9">
    <location>
        <begin position="397"/>
        <end position="420"/>
    </location>
</feature>
<feature type="transmembrane region" description="Helical" evidence="9">
    <location>
        <begin position="6"/>
        <end position="25"/>
    </location>
</feature>
<keyword evidence="11" id="KW-1185">Reference proteome</keyword>
<accession>A0A2R6XW44</accession>
<evidence type="ECO:0000256" key="2">
    <source>
        <dbReference type="ARBA" id="ARBA00004687"/>
    </source>
</evidence>
<feature type="transmembrane region" description="Helical" evidence="9">
    <location>
        <begin position="358"/>
        <end position="377"/>
    </location>
</feature>
<keyword evidence="4" id="KW-0337">GPI-anchor biosynthesis</keyword>
<evidence type="ECO:0000313" key="10">
    <source>
        <dbReference type="EMBL" id="PTQ50320.1"/>
    </source>
</evidence>
<feature type="transmembrane region" description="Helical" evidence="9">
    <location>
        <begin position="333"/>
        <end position="351"/>
    </location>
</feature>
<evidence type="ECO:0000256" key="4">
    <source>
        <dbReference type="ARBA" id="ARBA00022502"/>
    </source>
</evidence>
<dbReference type="Gramene" id="Mp1g19770.1">
    <property type="protein sequence ID" value="Mp1g19770.1.cds"/>
    <property type="gene ID" value="Mp1g19770"/>
</dbReference>
<dbReference type="EMBL" id="KZ772673">
    <property type="protein sequence ID" value="PTQ50320.1"/>
    <property type="molecule type" value="Genomic_DNA"/>
</dbReference>
<keyword evidence="5 9" id="KW-0812">Transmembrane</keyword>
<feature type="transmembrane region" description="Helical" evidence="9">
    <location>
        <begin position="94"/>
        <end position="112"/>
    </location>
</feature>
<feature type="transmembrane region" description="Helical" evidence="9">
    <location>
        <begin position="432"/>
        <end position="455"/>
    </location>
</feature>
<keyword evidence="7 9" id="KW-1133">Transmembrane helix</keyword>
<feature type="transmembrane region" description="Helical" evidence="9">
    <location>
        <begin position="270"/>
        <end position="292"/>
    </location>
</feature>
<evidence type="ECO:0000256" key="1">
    <source>
        <dbReference type="ARBA" id="ARBA00004477"/>
    </source>
</evidence>
<keyword evidence="8 9" id="KW-0472">Membrane</keyword>
<gene>
    <name evidence="10" type="ORF">MARPO_0001s0316</name>
</gene>
<dbReference type="GO" id="GO:0016255">
    <property type="term" value="P:attachment of GPI anchor to protein"/>
    <property type="evidence" value="ECO:0000318"/>
    <property type="project" value="GO_Central"/>
</dbReference>
<evidence type="ECO:0000256" key="3">
    <source>
        <dbReference type="ARBA" id="ARBA00010026"/>
    </source>
</evidence>
<name>A0A2R6XW44_MARPO</name>
<comment type="similarity">
    <text evidence="3">Belongs to the PIGU family.</text>
</comment>
<dbReference type="GO" id="GO:0006506">
    <property type="term" value="P:GPI anchor biosynthetic process"/>
    <property type="evidence" value="ECO:0007669"/>
    <property type="project" value="UniProtKB-UniPathway"/>
</dbReference>
<dbReference type="GO" id="GO:0042765">
    <property type="term" value="C:GPI-anchor transamidase complex"/>
    <property type="evidence" value="ECO:0000318"/>
    <property type="project" value="GO_Central"/>
</dbReference>
<protein>
    <recommendedName>
        <fullName evidence="12">GPI transamidase subunit PIG-U</fullName>
    </recommendedName>
</protein>
<organism evidence="10 11">
    <name type="scientific">Marchantia polymorpha</name>
    <name type="common">Common liverwort</name>
    <name type="synonym">Marchantia aquatica</name>
    <dbReference type="NCBI Taxonomy" id="3197"/>
    <lineage>
        <taxon>Eukaryota</taxon>
        <taxon>Viridiplantae</taxon>
        <taxon>Streptophyta</taxon>
        <taxon>Embryophyta</taxon>
        <taxon>Marchantiophyta</taxon>
        <taxon>Marchantiopsida</taxon>
        <taxon>Marchantiidae</taxon>
        <taxon>Marchantiales</taxon>
        <taxon>Marchantiaceae</taxon>
        <taxon>Marchantia</taxon>
    </lineage>
</organism>